<protein>
    <submittedName>
        <fullName evidence="7">Major facilitator superfamily domain, general substrate transporter</fullName>
    </submittedName>
</protein>
<evidence type="ECO:0000256" key="5">
    <source>
        <dbReference type="ARBA" id="ARBA00023136"/>
    </source>
</evidence>
<keyword evidence="4 6" id="KW-1133">Transmembrane helix</keyword>
<keyword evidence="8" id="KW-1185">Reference proteome</keyword>
<evidence type="ECO:0000256" key="1">
    <source>
        <dbReference type="ARBA" id="ARBA00004141"/>
    </source>
</evidence>
<sequence length="142" mass="15602">MVGGIMMVVTPFSAKPALLIGYYAIGAAGSAWCLVMAMISNNTLGYTKKATVNGLQIIAYAAGNWIGPQTFRASETPLYYHGKLLVAVMYGLSAIILVFIRFTNVIENRRRERNAAAQSLARPNGEFLDLTDFEQPSFRYVL</sequence>
<keyword evidence="2" id="KW-0813">Transport</keyword>
<evidence type="ECO:0000313" key="8">
    <source>
        <dbReference type="Proteomes" id="UP000078544"/>
    </source>
</evidence>
<dbReference type="SUPFAM" id="SSF103473">
    <property type="entry name" value="MFS general substrate transporter"/>
    <property type="match status" value="1"/>
</dbReference>
<evidence type="ECO:0000313" key="7">
    <source>
        <dbReference type="EMBL" id="KZZ87109.1"/>
    </source>
</evidence>
<dbReference type="STRING" id="1081109.A0A167V6I3"/>
<dbReference type="PANTHER" id="PTHR43791">
    <property type="entry name" value="PERMEASE-RELATED"/>
    <property type="match status" value="1"/>
</dbReference>
<dbReference type="GO" id="GO:0016020">
    <property type="term" value="C:membrane"/>
    <property type="evidence" value="ECO:0007669"/>
    <property type="project" value="UniProtKB-SubCell"/>
</dbReference>
<dbReference type="GO" id="GO:0022857">
    <property type="term" value="F:transmembrane transporter activity"/>
    <property type="evidence" value="ECO:0007669"/>
    <property type="project" value="TreeGrafter"/>
</dbReference>
<feature type="transmembrane region" description="Helical" evidence="6">
    <location>
        <begin position="79"/>
        <end position="103"/>
    </location>
</feature>
<dbReference type="Proteomes" id="UP000078544">
    <property type="component" value="Unassembled WGS sequence"/>
</dbReference>
<evidence type="ECO:0000256" key="4">
    <source>
        <dbReference type="ARBA" id="ARBA00022989"/>
    </source>
</evidence>
<dbReference type="PANTHER" id="PTHR43791:SF1">
    <property type="entry name" value="ALLANTOATE PERMEASE"/>
    <property type="match status" value="1"/>
</dbReference>
<dbReference type="InterPro" id="IPR036259">
    <property type="entry name" value="MFS_trans_sf"/>
</dbReference>
<organism evidence="7 8">
    <name type="scientific">Moelleriella libera RCEF 2490</name>
    <dbReference type="NCBI Taxonomy" id="1081109"/>
    <lineage>
        <taxon>Eukaryota</taxon>
        <taxon>Fungi</taxon>
        <taxon>Dikarya</taxon>
        <taxon>Ascomycota</taxon>
        <taxon>Pezizomycotina</taxon>
        <taxon>Sordariomycetes</taxon>
        <taxon>Hypocreomycetidae</taxon>
        <taxon>Hypocreales</taxon>
        <taxon>Clavicipitaceae</taxon>
        <taxon>Moelleriella</taxon>
    </lineage>
</organism>
<dbReference type="EMBL" id="AZGY01000042">
    <property type="protein sequence ID" value="KZZ87109.1"/>
    <property type="molecule type" value="Genomic_DNA"/>
</dbReference>
<reference evidence="7 8" key="1">
    <citation type="journal article" date="2016" name="Genome Biol. Evol.">
        <title>Divergent and convergent evolution of fungal pathogenicity.</title>
        <authorList>
            <person name="Shang Y."/>
            <person name="Xiao G."/>
            <person name="Zheng P."/>
            <person name="Cen K."/>
            <person name="Zhan S."/>
            <person name="Wang C."/>
        </authorList>
    </citation>
    <scope>NUCLEOTIDE SEQUENCE [LARGE SCALE GENOMIC DNA]</scope>
    <source>
        <strain evidence="7 8">RCEF 2490</strain>
    </source>
</reference>
<evidence type="ECO:0000256" key="2">
    <source>
        <dbReference type="ARBA" id="ARBA00022448"/>
    </source>
</evidence>
<dbReference type="AlphaFoldDB" id="A0A167V6I3"/>
<gene>
    <name evidence="7" type="ORF">AAL_08442</name>
</gene>
<proteinExistence type="predicted"/>
<accession>A0A167V6I3</accession>
<keyword evidence="5 6" id="KW-0472">Membrane</keyword>
<evidence type="ECO:0000256" key="6">
    <source>
        <dbReference type="SAM" id="Phobius"/>
    </source>
</evidence>
<evidence type="ECO:0000256" key="3">
    <source>
        <dbReference type="ARBA" id="ARBA00022692"/>
    </source>
</evidence>
<keyword evidence="3 6" id="KW-0812">Transmembrane</keyword>
<comment type="subcellular location">
    <subcellularLocation>
        <location evidence="1">Membrane</location>
        <topology evidence="1">Multi-pass membrane protein</topology>
    </subcellularLocation>
</comment>
<feature type="transmembrane region" description="Helical" evidence="6">
    <location>
        <begin position="20"/>
        <end position="38"/>
    </location>
</feature>
<dbReference type="OrthoDB" id="6730379at2759"/>
<name>A0A167V6I3_9HYPO</name>
<comment type="caution">
    <text evidence="7">The sequence shown here is derived from an EMBL/GenBank/DDBJ whole genome shotgun (WGS) entry which is preliminary data.</text>
</comment>